<name>A0AA95H9S4_9GAMM</name>
<reference evidence="2" key="2">
    <citation type="submission" date="2023-04" db="EMBL/GenBank/DDBJ databases">
        <authorList>
            <person name="Beletskiy A.V."/>
            <person name="Mardanov A.V."/>
            <person name="Ravin N.V."/>
        </authorList>
    </citation>
    <scope>NUCLEOTIDE SEQUENCE</scope>
    <source>
        <strain evidence="2">GKL-01</strain>
    </source>
</reference>
<keyword evidence="1" id="KW-0812">Transmembrane</keyword>
<organism evidence="2">
    <name type="scientific">Candidatus Thiocaldithrix dubininis</name>
    <dbReference type="NCBI Taxonomy" id="3080823"/>
    <lineage>
        <taxon>Bacteria</taxon>
        <taxon>Pseudomonadati</taxon>
        <taxon>Pseudomonadota</taxon>
        <taxon>Gammaproteobacteria</taxon>
        <taxon>Thiotrichales</taxon>
        <taxon>Thiotrichaceae</taxon>
        <taxon>Candidatus Thiocaldithrix</taxon>
    </lineage>
</organism>
<dbReference type="KEGG" id="tdu:QJT80_14740"/>
<protein>
    <submittedName>
        <fullName evidence="2">Uncharacterized protein</fullName>
    </submittedName>
</protein>
<dbReference type="AlphaFoldDB" id="A0AA95H9S4"/>
<reference evidence="2" key="1">
    <citation type="journal article" date="2023" name="Int. J. Mol. Sci.">
        <title>Metagenomics Revealed a New Genus 'Candidatus Thiocaldithrix dubininis' gen. nov., sp. nov. and a New Species 'Candidatus Thiothrix putei' sp. nov. in the Family Thiotrichaceae, Some Members of Which Have Traits of Both Na+- and H+-Motive Energetics.</title>
        <authorList>
            <person name="Ravin N.V."/>
            <person name="Muntyan M.S."/>
            <person name="Smolyakov D.D."/>
            <person name="Rudenko T.S."/>
            <person name="Beletsky A.V."/>
            <person name="Mardanov A.V."/>
            <person name="Grabovich M.Y."/>
        </authorList>
    </citation>
    <scope>NUCLEOTIDE SEQUENCE</scope>
    <source>
        <strain evidence="2">GKL-01</strain>
    </source>
</reference>
<keyword evidence="1" id="KW-1133">Transmembrane helix</keyword>
<feature type="transmembrane region" description="Helical" evidence="1">
    <location>
        <begin position="7"/>
        <end position="28"/>
    </location>
</feature>
<keyword evidence="1" id="KW-0472">Membrane</keyword>
<sequence>MNYDKRAIRALIIIAIVIALVGASWYWLHQPYTPPAAIQTAQQFVDYLQQENYKAAFELTVKQGYVGMSPQALSDIRQRHCLASQYAYSSPPQSNGNRLRRWWNGNPIEQTQLNLEFTGHCLLSVRLKPQTDGTWKVYYFASHAG</sequence>
<evidence type="ECO:0000313" key="2">
    <source>
        <dbReference type="EMBL" id="WGZ90731.1"/>
    </source>
</evidence>
<dbReference type="Proteomes" id="UP001300672">
    <property type="component" value="Chromosome"/>
</dbReference>
<dbReference type="EMBL" id="CP124755">
    <property type="protein sequence ID" value="WGZ90731.1"/>
    <property type="molecule type" value="Genomic_DNA"/>
</dbReference>
<evidence type="ECO:0000256" key="1">
    <source>
        <dbReference type="SAM" id="Phobius"/>
    </source>
</evidence>
<proteinExistence type="predicted"/>
<accession>A0AA95H9S4</accession>
<gene>
    <name evidence="2" type="ORF">QJT80_14740</name>
</gene>